<protein>
    <submittedName>
        <fullName evidence="2">PD-(D/E)XK nuclease family protein</fullName>
    </submittedName>
</protein>
<sequence>MEKKSTFYLSYSKISTYLKCPLRYKYIYVDNLPTIERGYFSLGNSVHKVLEKFYSPEENFLVLKKKPYTYLLELLDLYWIKNGYSSEIEEKKAKEVAKSMLTSYYRRNIFGFRPAYEVESAFSVPFLGLELKGRFDRIDSEEDGFAIVDYKTNSFLQEHFREEEILQPVIYRIAGEEKYGRNSVKRVSFHYLRKEKQVNFEIPLTLIEKSKRRVEEIVNNIFKGYFPPNVNGNCSNCEFRGYCEAYALSKLSRKSL</sequence>
<gene>
    <name evidence="2" type="ORF">ENV82_00755</name>
</gene>
<reference evidence="2" key="1">
    <citation type="journal article" date="2020" name="mSystems">
        <title>Genome- and Community-Level Interaction Insights into Carbon Utilization and Element Cycling Functions of Hydrothermarchaeota in Hydrothermal Sediment.</title>
        <authorList>
            <person name="Zhou Z."/>
            <person name="Liu Y."/>
            <person name="Xu W."/>
            <person name="Pan J."/>
            <person name="Luo Z.H."/>
            <person name="Li M."/>
        </authorList>
    </citation>
    <scope>NUCLEOTIDE SEQUENCE [LARGE SCALE GENOMIC DNA]</scope>
    <source>
        <strain evidence="2">SpSt-794</strain>
    </source>
</reference>
<name>A0A7C4Y5Y6_9BACT</name>
<evidence type="ECO:0000313" key="2">
    <source>
        <dbReference type="EMBL" id="HGW59964.1"/>
    </source>
</evidence>
<proteinExistence type="predicted"/>
<organism evidence="2">
    <name type="scientific">Caldisericum exile</name>
    <dbReference type="NCBI Taxonomy" id="693075"/>
    <lineage>
        <taxon>Bacteria</taxon>
        <taxon>Pseudomonadati</taxon>
        <taxon>Caldisericota/Cryosericota group</taxon>
        <taxon>Caldisericota</taxon>
        <taxon>Caldisericia</taxon>
        <taxon>Caldisericales</taxon>
        <taxon>Caldisericaceae</taxon>
        <taxon>Caldisericum</taxon>
    </lineage>
</organism>
<evidence type="ECO:0000259" key="1">
    <source>
        <dbReference type="Pfam" id="PF12705"/>
    </source>
</evidence>
<dbReference type="AlphaFoldDB" id="A0A7C4Y5Y6"/>
<accession>A0A7C4Y5Y6</accession>
<dbReference type="Pfam" id="PF12705">
    <property type="entry name" value="PDDEXK_1"/>
    <property type="match status" value="1"/>
</dbReference>
<dbReference type="InterPro" id="IPR011604">
    <property type="entry name" value="PDDEXK-like_dom_sf"/>
</dbReference>
<dbReference type="EMBL" id="DTHV01000022">
    <property type="protein sequence ID" value="HGW59964.1"/>
    <property type="molecule type" value="Genomic_DNA"/>
</dbReference>
<dbReference type="InterPro" id="IPR011335">
    <property type="entry name" value="Restrct_endonuc-II-like"/>
</dbReference>
<dbReference type="SUPFAM" id="SSF52980">
    <property type="entry name" value="Restriction endonuclease-like"/>
    <property type="match status" value="1"/>
</dbReference>
<dbReference type="Gene3D" id="3.90.320.10">
    <property type="match status" value="1"/>
</dbReference>
<feature type="domain" description="PD-(D/E)XK endonuclease-like" evidence="1">
    <location>
        <begin position="9"/>
        <end position="244"/>
    </location>
</feature>
<dbReference type="InterPro" id="IPR038726">
    <property type="entry name" value="PDDEXK_AddAB-type"/>
</dbReference>
<comment type="caution">
    <text evidence="2">The sequence shown here is derived from an EMBL/GenBank/DDBJ whole genome shotgun (WGS) entry which is preliminary data.</text>
</comment>